<dbReference type="PATRIC" id="fig|1679444.3.peg.545"/>
<feature type="compositionally biased region" description="Acidic residues" evidence="1">
    <location>
        <begin position="526"/>
        <end position="543"/>
    </location>
</feature>
<reference evidence="3" key="1">
    <citation type="submission" date="2016-09" db="EMBL/GenBank/DDBJ databases">
        <authorList>
            <person name="Koehorst J."/>
        </authorList>
    </citation>
    <scope>NUCLEOTIDE SEQUENCE [LARGE SCALE GENOMIC DNA]</scope>
</reference>
<organism evidence="2 3">
    <name type="scientific">Akkermansia glycaniphila</name>
    <dbReference type="NCBI Taxonomy" id="1679444"/>
    <lineage>
        <taxon>Bacteria</taxon>
        <taxon>Pseudomonadati</taxon>
        <taxon>Verrucomicrobiota</taxon>
        <taxon>Verrucomicrobiia</taxon>
        <taxon>Verrucomicrobiales</taxon>
        <taxon>Akkermansiaceae</taxon>
        <taxon>Akkermansia</taxon>
    </lineage>
</organism>
<dbReference type="STRING" id="1679444.PYTT_2018"/>
<dbReference type="EMBL" id="LT629973">
    <property type="protein sequence ID" value="SEH95173.1"/>
    <property type="molecule type" value="Genomic_DNA"/>
</dbReference>
<feature type="region of interest" description="Disordered" evidence="1">
    <location>
        <begin position="28"/>
        <end position="115"/>
    </location>
</feature>
<feature type="compositionally biased region" description="Basic and acidic residues" evidence="1">
    <location>
        <begin position="50"/>
        <end position="115"/>
    </location>
</feature>
<evidence type="ECO:0000313" key="3">
    <source>
        <dbReference type="Proteomes" id="UP000176204"/>
    </source>
</evidence>
<dbReference type="GO" id="GO:0005840">
    <property type="term" value="C:ribosome"/>
    <property type="evidence" value="ECO:0007669"/>
    <property type="project" value="UniProtKB-KW"/>
</dbReference>
<evidence type="ECO:0000256" key="1">
    <source>
        <dbReference type="SAM" id="MobiDB-lite"/>
    </source>
</evidence>
<protein>
    <submittedName>
        <fullName evidence="2">30s ribosomal protein s6</fullName>
    </submittedName>
</protein>
<dbReference type="KEGG" id="agl:PYTT_2018"/>
<feature type="compositionally biased region" description="Low complexity" evidence="1">
    <location>
        <begin position="544"/>
        <end position="566"/>
    </location>
</feature>
<keyword evidence="2" id="KW-0687">Ribonucleoprotein</keyword>
<feature type="compositionally biased region" description="Basic and acidic residues" evidence="1">
    <location>
        <begin position="502"/>
        <end position="513"/>
    </location>
</feature>
<accession>A0A1C7PBU0</accession>
<dbReference type="OrthoDB" id="187407at2"/>
<evidence type="ECO:0000313" key="2">
    <source>
        <dbReference type="EMBL" id="SEH95173.1"/>
    </source>
</evidence>
<gene>
    <name evidence="2" type="ORF">PYTT_2018</name>
</gene>
<dbReference type="RefSeq" id="WP_067775713.1">
    <property type="nucleotide sequence ID" value="NZ_LIGX01000023.1"/>
</dbReference>
<dbReference type="AlphaFoldDB" id="A0A1C7PBU0"/>
<feature type="region of interest" description="Disordered" evidence="1">
    <location>
        <begin position="470"/>
        <end position="574"/>
    </location>
</feature>
<dbReference type="Proteomes" id="UP000176204">
    <property type="component" value="Chromosome I"/>
</dbReference>
<feature type="compositionally biased region" description="Basic and acidic residues" evidence="1">
    <location>
        <begin position="473"/>
        <end position="485"/>
    </location>
</feature>
<keyword evidence="2" id="KW-0689">Ribosomal protein</keyword>
<keyword evidence="3" id="KW-1185">Reference proteome</keyword>
<sequence>MTKEDHSQKSGNNVPLDLSALTDFQFGPAWARGGASGATFPAREMPARPAARERRFSRESADGGERRSERRPFNRDNRGRDQRDYRERREGRDNREGRRQGDRGPREMRPVRELPEPTAGLRVELRPVDSVLTVFSSEVHKQKRAVSLLEMAKVVMGAKERFDLVFMKQEGGPELIHSKKGDGACWIEKEESVAYLWQSPWFDELYEAVDETVEAPKGVFSAIAKCGFSGQLIGPVNWHGYQSAVMALHRSKFSNMPFEKYRSRIVIEKGDEVVAAWLEQATKKTVWKPKREGAAETVLADEKAVEKDFCDFHFDEVYEVVDKVFVNGATPRRLLAPGLGAHLAILSDKTRKFPQMLIPNLCHGMARHHMPIYKWSGGHYTGPSRPKCIPEGTVLADRMMAIASWVKENSGQTVDKLLASLSGVAVPGEDADAEAKEQAAAAHDPFVADMIWLMEQGFILVMNDNTVWNPKNDAARDQQQKEKPASSRKKKQGSRKTSAQSKEAKAAEPKAEQAAEEEAPVQAEAAADEQAVEVSELEAEDEPAPVAQEAEVPAEQPVEPAEVEVSSSDEESKG</sequence>
<name>A0A1C7PBU0_9BACT</name>
<proteinExistence type="predicted"/>
<feature type="compositionally biased region" description="Low complexity" evidence="1">
    <location>
        <begin position="40"/>
        <end position="49"/>
    </location>
</feature>